<sequence>MALSLAVLGQAIYKSLTDDQHSPNKKEQDGKSHSWFSSVNMHRHNIKMAGNFRIPPPTQQAHPKNMSLHSSMSMSERLRGLIPSMIHRVCGFIPL</sequence>
<feature type="region of interest" description="Disordered" evidence="1">
    <location>
        <begin position="17"/>
        <end position="37"/>
    </location>
</feature>
<organism evidence="2 3">
    <name type="scientific">Araneus ventricosus</name>
    <name type="common">Orbweaver spider</name>
    <name type="synonym">Epeira ventricosa</name>
    <dbReference type="NCBI Taxonomy" id="182803"/>
    <lineage>
        <taxon>Eukaryota</taxon>
        <taxon>Metazoa</taxon>
        <taxon>Ecdysozoa</taxon>
        <taxon>Arthropoda</taxon>
        <taxon>Chelicerata</taxon>
        <taxon>Arachnida</taxon>
        <taxon>Araneae</taxon>
        <taxon>Araneomorphae</taxon>
        <taxon>Entelegynae</taxon>
        <taxon>Araneoidea</taxon>
        <taxon>Araneidae</taxon>
        <taxon>Araneus</taxon>
    </lineage>
</organism>
<dbReference type="EMBL" id="BGPR01116241">
    <property type="protein sequence ID" value="GBN06437.1"/>
    <property type="molecule type" value="Genomic_DNA"/>
</dbReference>
<proteinExistence type="predicted"/>
<evidence type="ECO:0000313" key="2">
    <source>
        <dbReference type="EMBL" id="GBN06437.1"/>
    </source>
</evidence>
<protein>
    <submittedName>
        <fullName evidence="2">Uncharacterized protein</fullName>
    </submittedName>
</protein>
<feature type="compositionally biased region" description="Basic and acidic residues" evidence="1">
    <location>
        <begin position="17"/>
        <end position="32"/>
    </location>
</feature>
<dbReference type="AlphaFoldDB" id="A0A4Y2KXV8"/>
<feature type="compositionally biased region" description="Polar residues" evidence="1">
    <location>
        <begin position="59"/>
        <end position="70"/>
    </location>
</feature>
<keyword evidence="3" id="KW-1185">Reference proteome</keyword>
<evidence type="ECO:0000313" key="3">
    <source>
        <dbReference type="Proteomes" id="UP000499080"/>
    </source>
</evidence>
<gene>
    <name evidence="2" type="ORF">AVEN_91975_1</name>
</gene>
<accession>A0A4Y2KXV8</accession>
<name>A0A4Y2KXV8_ARAVE</name>
<comment type="caution">
    <text evidence="2">The sequence shown here is derived from an EMBL/GenBank/DDBJ whole genome shotgun (WGS) entry which is preliminary data.</text>
</comment>
<reference evidence="2 3" key="1">
    <citation type="journal article" date="2019" name="Sci. Rep.">
        <title>Orb-weaving spider Araneus ventricosus genome elucidates the spidroin gene catalogue.</title>
        <authorList>
            <person name="Kono N."/>
            <person name="Nakamura H."/>
            <person name="Ohtoshi R."/>
            <person name="Moran D.A.P."/>
            <person name="Shinohara A."/>
            <person name="Yoshida Y."/>
            <person name="Fujiwara M."/>
            <person name="Mori M."/>
            <person name="Tomita M."/>
            <person name="Arakawa K."/>
        </authorList>
    </citation>
    <scope>NUCLEOTIDE SEQUENCE [LARGE SCALE GENOMIC DNA]</scope>
</reference>
<evidence type="ECO:0000256" key="1">
    <source>
        <dbReference type="SAM" id="MobiDB-lite"/>
    </source>
</evidence>
<dbReference type="Proteomes" id="UP000499080">
    <property type="component" value="Unassembled WGS sequence"/>
</dbReference>
<feature type="region of interest" description="Disordered" evidence="1">
    <location>
        <begin position="49"/>
        <end position="70"/>
    </location>
</feature>